<feature type="non-terminal residue" evidence="1">
    <location>
        <position position="1"/>
    </location>
</feature>
<accession>A0A0F0CV83</accession>
<comment type="caution">
    <text evidence="1">The sequence shown here is derived from an EMBL/GenBank/DDBJ whole genome shotgun (WGS) entry which is preliminary data.</text>
</comment>
<protein>
    <submittedName>
        <fullName evidence="1">Uncharacterized protein</fullName>
    </submittedName>
</protein>
<evidence type="ECO:0000313" key="1">
    <source>
        <dbReference type="EMBL" id="KJJ85466.1"/>
    </source>
</evidence>
<name>A0A0F0CV83_9BACT</name>
<dbReference type="Proteomes" id="UP000033428">
    <property type="component" value="Unassembled WGS sequence"/>
</dbReference>
<reference evidence="1 2" key="1">
    <citation type="submission" date="2015-02" db="EMBL/GenBank/DDBJ databases">
        <title>Single-cell genomics of uncultivated deep-branching MTB reveals a conserved set of magnetosome genes.</title>
        <authorList>
            <person name="Kolinko S."/>
            <person name="Richter M."/>
            <person name="Glockner F.O."/>
            <person name="Brachmann A."/>
            <person name="Schuler D."/>
        </authorList>
    </citation>
    <scope>NUCLEOTIDE SEQUENCE [LARGE SCALE GENOMIC DNA]</scope>
    <source>
        <strain evidence="1">SKK-01</strain>
    </source>
</reference>
<organism evidence="1 2">
    <name type="scientific">Candidatus Omnitrophus magneticus</name>
    <dbReference type="NCBI Taxonomy" id="1609969"/>
    <lineage>
        <taxon>Bacteria</taxon>
        <taxon>Pseudomonadati</taxon>
        <taxon>Candidatus Omnitrophota</taxon>
        <taxon>Candidatus Omnitrophus</taxon>
    </lineage>
</organism>
<proteinExistence type="predicted"/>
<evidence type="ECO:0000313" key="2">
    <source>
        <dbReference type="Proteomes" id="UP000033428"/>
    </source>
</evidence>
<sequence>TQGKTLGDYWLNNHNHKFIYFGSGLEGSTVHDIPGGIALALLFGV</sequence>
<gene>
    <name evidence="1" type="ORF">OMAG_000665</name>
</gene>
<dbReference type="EMBL" id="JYNY01000152">
    <property type="protein sequence ID" value="KJJ85466.1"/>
    <property type="molecule type" value="Genomic_DNA"/>
</dbReference>
<keyword evidence="2" id="KW-1185">Reference proteome</keyword>
<dbReference type="AlphaFoldDB" id="A0A0F0CV83"/>